<dbReference type="InterPro" id="IPR051451">
    <property type="entry name" value="PhoH2-like"/>
</dbReference>
<comment type="similarity">
    <text evidence="2">Belongs to the PhoH family.</text>
</comment>
<evidence type="ECO:0000259" key="7">
    <source>
        <dbReference type="Pfam" id="PF02562"/>
    </source>
</evidence>
<dbReference type="Proteomes" id="UP000245695">
    <property type="component" value="Chromosome 1"/>
</dbReference>
<evidence type="ECO:0000256" key="1">
    <source>
        <dbReference type="ARBA" id="ARBA00004496"/>
    </source>
</evidence>
<dbReference type="FunFam" id="3.40.50.300:FF:000013">
    <property type="entry name" value="PhoH family ATPase"/>
    <property type="match status" value="1"/>
</dbReference>
<keyword evidence="3" id="KW-0963">Cytoplasm</keyword>
<dbReference type="InterPro" id="IPR027417">
    <property type="entry name" value="P-loop_NTPase"/>
</dbReference>
<evidence type="ECO:0000256" key="4">
    <source>
        <dbReference type="ARBA" id="ARBA00022741"/>
    </source>
</evidence>
<keyword evidence="4" id="KW-0547">Nucleotide-binding</keyword>
<dbReference type="SUPFAM" id="SSF52540">
    <property type="entry name" value="P-loop containing nucleoside triphosphate hydrolases"/>
    <property type="match status" value="1"/>
</dbReference>
<proteinExistence type="inferred from homology"/>
<dbReference type="KEGG" id="rhom:FRIFI_0628"/>
<dbReference type="GO" id="GO:0005524">
    <property type="term" value="F:ATP binding"/>
    <property type="evidence" value="ECO:0007669"/>
    <property type="project" value="UniProtKB-KW"/>
</dbReference>
<evidence type="ECO:0000256" key="5">
    <source>
        <dbReference type="ARBA" id="ARBA00022840"/>
    </source>
</evidence>
<dbReference type="GO" id="GO:0005829">
    <property type="term" value="C:cytosol"/>
    <property type="evidence" value="ECO:0007669"/>
    <property type="project" value="TreeGrafter"/>
</dbReference>
<dbReference type="AlphaFoldDB" id="A0A2P2BP74"/>
<evidence type="ECO:0000313" key="9">
    <source>
        <dbReference type="Proteomes" id="UP000245695"/>
    </source>
</evidence>
<dbReference type="PANTHER" id="PTHR30473:SF1">
    <property type="entry name" value="PHOH-LIKE PROTEIN"/>
    <property type="match status" value="1"/>
</dbReference>
<gene>
    <name evidence="8" type="ORF">FRIFI_0628</name>
</gene>
<dbReference type="PANTHER" id="PTHR30473">
    <property type="entry name" value="PROTEIN PHOH"/>
    <property type="match status" value="1"/>
</dbReference>
<name>A0A2P2BP74_9FIRM</name>
<accession>A0A2P2BP74</accession>
<dbReference type="RefSeq" id="WP_092927037.1">
    <property type="nucleotide sequence ID" value="NZ_FJTZ01000012.1"/>
</dbReference>
<dbReference type="Gene3D" id="3.40.50.300">
    <property type="entry name" value="P-loop containing nucleotide triphosphate hydrolases"/>
    <property type="match status" value="1"/>
</dbReference>
<reference evidence="8 9" key="1">
    <citation type="submission" date="2014-09" db="EMBL/GenBank/DDBJ databases">
        <authorList>
            <person name="Hornung B.V."/>
        </authorList>
    </citation>
    <scope>NUCLEOTIDE SEQUENCE [LARGE SCALE GENOMIC DNA]</scope>
    <source>
        <strain evidence="8 9">FRIFI</strain>
    </source>
</reference>
<evidence type="ECO:0000313" key="8">
    <source>
        <dbReference type="EMBL" id="CEI72175.1"/>
    </source>
</evidence>
<dbReference type="InterPro" id="IPR003714">
    <property type="entry name" value="PhoH"/>
</dbReference>
<keyword evidence="5" id="KW-0067">ATP-binding</keyword>
<keyword evidence="9" id="KW-1185">Reference proteome</keyword>
<organism evidence="8 9">
    <name type="scientific">Romboutsia hominis</name>
    <dbReference type="NCBI Taxonomy" id="1507512"/>
    <lineage>
        <taxon>Bacteria</taxon>
        <taxon>Bacillati</taxon>
        <taxon>Bacillota</taxon>
        <taxon>Clostridia</taxon>
        <taxon>Peptostreptococcales</taxon>
        <taxon>Peptostreptococcaceae</taxon>
        <taxon>Romboutsia</taxon>
    </lineage>
</organism>
<dbReference type="EMBL" id="LN650648">
    <property type="protein sequence ID" value="CEI72175.1"/>
    <property type="molecule type" value="Genomic_DNA"/>
</dbReference>
<feature type="domain" description="PhoH-like protein" evidence="7">
    <location>
        <begin position="109"/>
        <end position="312"/>
    </location>
</feature>
<evidence type="ECO:0000256" key="3">
    <source>
        <dbReference type="ARBA" id="ARBA00022490"/>
    </source>
</evidence>
<protein>
    <recommendedName>
        <fullName evidence="6">PhoH-like protein</fullName>
    </recommendedName>
</protein>
<evidence type="ECO:0000256" key="6">
    <source>
        <dbReference type="ARBA" id="ARBA00039970"/>
    </source>
</evidence>
<sequence>MIVQKKFIVSEEKFERELFGNFDENIKLIEDALNIDVILREGNIVLMGEEKYVEKALRLMDELHSTVQNGKHLDKQSISYSLSLLFEGSEEKIKDLEETIVLTKKGNPVRPKTLGQKTYIDLIKKNDITFGIGPAGTGKTYLAVAMAVKAFKKDEVSRIILTRPAVEAGESLGFLPGDLKDKVDPYLRPLYDALFDMLGPEKFSKYLERGTIEVAPLAFMRGRTLDNAFIILDEAQNTTPEQMKMFLTRLGYGSKAVVNGDLTQTDLPRKSKSGLLHAIKVLDKVEGIGSIRLTDKDVVRHELVQRIIRAYDRFDNKELDKKESKKDKKSKRK</sequence>
<comment type="subcellular location">
    <subcellularLocation>
        <location evidence="1">Cytoplasm</location>
    </subcellularLocation>
</comment>
<dbReference type="Pfam" id="PF02562">
    <property type="entry name" value="PhoH"/>
    <property type="match status" value="1"/>
</dbReference>
<evidence type="ECO:0000256" key="2">
    <source>
        <dbReference type="ARBA" id="ARBA00010393"/>
    </source>
</evidence>